<evidence type="ECO:0000256" key="7">
    <source>
        <dbReference type="SAM" id="Phobius"/>
    </source>
</evidence>
<evidence type="ECO:0000313" key="9">
    <source>
        <dbReference type="Proteomes" id="UP000305887"/>
    </source>
</evidence>
<comment type="caution">
    <text evidence="8">The sequence shown here is derived from an EMBL/GenBank/DDBJ whole genome shotgun (WGS) entry which is preliminary data.</text>
</comment>
<feature type="coiled-coil region" evidence="5">
    <location>
        <begin position="365"/>
        <end position="420"/>
    </location>
</feature>
<evidence type="ECO:0000313" key="8">
    <source>
        <dbReference type="EMBL" id="TNC48192.1"/>
    </source>
</evidence>
<keyword evidence="9" id="KW-1185">Reference proteome</keyword>
<feature type="region of interest" description="Disordered" evidence="6">
    <location>
        <begin position="307"/>
        <end position="343"/>
    </location>
</feature>
<dbReference type="PANTHER" id="PTHR15415:SF7">
    <property type="entry name" value="MICOS COMPLEX SUBUNIT MIC60"/>
    <property type="match status" value="1"/>
</dbReference>
<dbReference type="InterPro" id="IPR019133">
    <property type="entry name" value="MIC60"/>
</dbReference>
<evidence type="ECO:0000256" key="5">
    <source>
        <dbReference type="SAM" id="Coils"/>
    </source>
</evidence>
<feature type="compositionally biased region" description="Pro residues" evidence="6">
    <location>
        <begin position="325"/>
        <end position="338"/>
    </location>
</feature>
<feature type="transmembrane region" description="Helical" evidence="7">
    <location>
        <begin position="184"/>
        <end position="205"/>
    </location>
</feature>
<dbReference type="Proteomes" id="UP000305887">
    <property type="component" value="Unassembled WGS sequence"/>
</dbReference>
<dbReference type="RefSeq" id="WP_139077889.1">
    <property type="nucleotide sequence ID" value="NZ_VDFU01000019.1"/>
</dbReference>
<name>A0A5C4MQR5_9RHOB</name>
<dbReference type="EMBL" id="VDFU01000019">
    <property type="protein sequence ID" value="TNC48192.1"/>
    <property type="molecule type" value="Genomic_DNA"/>
</dbReference>
<evidence type="ECO:0000256" key="1">
    <source>
        <dbReference type="ARBA" id="ARBA00004370"/>
    </source>
</evidence>
<feature type="coiled-coil region" evidence="5">
    <location>
        <begin position="238"/>
        <end position="306"/>
    </location>
</feature>
<organism evidence="8 9">
    <name type="scientific">Rubellimicrobium rubrum</name>
    <dbReference type="NCBI Taxonomy" id="2585369"/>
    <lineage>
        <taxon>Bacteria</taxon>
        <taxon>Pseudomonadati</taxon>
        <taxon>Pseudomonadota</taxon>
        <taxon>Alphaproteobacteria</taxon>
        <taxon>Rhodobacterales</taxon>
        <taxon>Roseobacteraceae</taxon>
        <taxon>Rubellimicrobium</taxon>
    </lineage>
</organism>
<evidence type="ECO:0008006" key="10">
    <source>
        <dbReference type="Google" id="ProtNLM"/>
    </source>
</evidence>
<protein>
    <recommendedName>
        <fullName evidence="10">Inner membrane protein</fullName>
    </recommendedName>
</protein>
<dbReference type="OrthoDB" id="7659420at2"/>
<sequence>MARKAGPDDGAEVAPEGSADIPPADRNDVASESSVASFTEERAPESMAPNMDPVVQADQASRAEAVSEEGLGVLRLGEPLVSTVSENRPRHVTPEPVMPNPVEPDPIRPASLATDSMGPNRLQDAKDTSEAVGTGASRPVDEPSETTGAAARPQTPDRVSGTGFPSVAPTGRTAPVPPRRRGGFGALLLGGMIAAALGFGAAWLAQDRLGLFPARLPADLDARLAELEARPVPDNAAISDVSGRLTDFEARLAALEQAPVPEPVEAVGTVEAPDLGPLREDLTQATEAAEARATALEERIAALEARPTEAPAGGDAPLGSLATPDAPPAEPTPAPPAAPSIDPDALRDEVTAALDPRLTETEAGLADTRSSLAEVQTALDQLEARLATAEAASATAAEQARAAQEATAEVEARAATAETQAKIGSALAALNAAIDAGQPLEAPLADLQAAGAEVPEPLARTATEGVPTLAALQDAFPEAARTALAAARDEGLLSDGDGVLGFLRGQLSVRSVTPREGDDPDAVLSRAESALSRGDLASTLSQVESLPEPVRLPMADWISQARIRVAAEAALADLGEAQPTPAMTPAD</sequence>
<dbReference type="GO" id="GO:0016020">
    <property type="term" value="C:membrane"/>
    <property type="evidence" value="ECO:0007669"/>
    <property type="project" value="UniProtKB-SubCell"/>
</dbReference>
<keyword evidence="2 7" id="KW-0812">Transmembrane</keyword>
<proteinExistence type="predicted"/>
<dbReference type="PANTHER" id="PTHR15415">
    <property type="entry name" value="MITOFILIN"/>
    <property type="match status" value="1"/>
</dbReference>
<comment type="subcellular location">
    <subcellularLocation>
        <location evidence="1">Membrane</location>
    </subcellularLocation>
</comment>
<evidence type="ECO:0000256" key="2">
    <source>
        <dbReference type="ARBA" id="ARBA00022692"/>
    </source>
</evidence>
<evidence type="ECO:0000256" key="3">
    <source>
        <dbReference type="ARBA" id="ARBA00022989"/>
    </source>
</evidence>
<evidence type="ECO:0000256" key="4">
    <source>
        <dbReference type="ARBA" id="ARBA00023136"/>
    </source>
</evidence>
<gene>
    <name evidence="8" type="ORF">FHG66_15070</name>
</gene>
<keyword evidence="5" id="KW-0175">Coiled coil</keyword>
<feature type="region of interest" description="Disordered" evidence="6">
    <location>
        <begin position="1"/>
        <end position="179"/>
    </location>
</feature>
<accession>A0A5C4MQR5</accession>
<reference evidence="8 9" key="1">
    <citation type="submission" date="2019-06" db="EMBL/GenBank/DDBJ databases">
        <title>YIM 131921 draft genome.</title>
        <authorList>
            <person name="Jiang L."/>
        </authorList>
    </citation>
    <scope>NUCLEOTIDE SEQUENCE [LARGE SCALE GENOMIC DNA]</scope>
    <source>
        <strain evidence="8 9">YIM 131921</strain>
    </source>
</reference>
<keyword evidence="3 7" id="KW-1133">Transmembrane helix</keyword>
<keyword evidence="4 7" id="KW-0472">Membrane</keyword>
<evidence type="ECO:0000256" key="6">
    <source>
        <dbReference type="SAM" id="MobiDB-lite"/>
    </source>
</evidence>
<dbReference type="AlphaFoldDB" id="A0A5C4MQR5"/>